<feature type="compositionally biased region" description="Polar residues" evidence="1">
    <location>
        <begin position="1"/>
        <end position="14"/>
    </location>
</feature>
<gene>
    <name evidence="2" type="ORF">HJG63_008821</name>
</gene>
<feature type="region of interest" description="Disordered" evidence="1">
    <location>
        <begin position="1"/>
        <end position="31"/>
    </location>
</feature>
<comment type="caution">
    <text evidence="2">The sequence shown here is derived from an EMBL/GenBank/DDBJ whole genome shotgun (WGS) entry which is preliminary data.</text>
</comment>
<evidence type="ECO:0000313" key="2">
    <source>
        <dbReference type="EMBL" id="KAF6418799.1"/>
    </source>
</evidence>
<organism evidence="2 3">
    <name type="scientific">Rousettus aegyptiacus</name>
    <name type="common">Egyptian fruit bat</name>
    <name type="synonym">Pteropus aegyptiacus</name>
    <dbReference type="NCBI Taxonomy" id="9407"/>
    <lineage>
        <taxon>Eukaryota</taxon>
        <taxon>Metazoa</taxon>
        <taxon>Chordata</taxon>
        <taxon>Craniata</taxon>
        <taxon>Vertebrata</taxon>
        <taxon>Euteleostomi</taxon>
        <taxon>Mammalia</taxon>
        <taxon>Eutheria</taxon>
        <taxon>Laurasiatheria</taxon>
        <taxon>Chiroptera</taxon>
        <taxon>Yinpterochiroptera</taxon>
        <taxon>Pteropodoidea</taxon>
        <taxon>Pteropodidae</taxon>
        <taxon>Rousettinae</taxon>
        <taxon>Rousettus</taxon>
    </lineage>
</organism>
<accession>A0A7J8D776</accession>
<dbReference type="EMBL" id="JACASE010000013">
    <property type="protein sequence ID" value="KAF6418799.1"/>
    <property type="molecule type" value="Genomic_DNA"/>
</dbReference>
<evidence type="ECO:0000256" key="1">
    <source>
        <dbReference type="SAM" id="MobiDB-lite"/>
    </source>
</evidence>
<dbReference type="AlphaFoldDB" id="A0A7J8D776"/>
<protein>
    <submittedName>
        <fullName evidence="2">Uncharacterized protein</fullName>
    </submittedName>
</protein>
<dbReference type="Proteomes" id="UP000593571">
    <property type="component" value="Unassembled WGS sequence"/>
</dbReference>
<sequence length="124" mass="13192">MSTTVSSHATTTEITEGPRARRRSLPSPRPAPVAAHLLLRLGLWPSRGRIPRDPPNLAAPARRATETRSRRAAHPRSLLLLRSLPPGSAPHAVPRVPGLGHLGGFWFGATVGTAAVDIRVPAFA</sequence>
<proteinExistence type="predicted"/>
<evidence type="ECO:0000313" key="3">
    <source>
        <dbReference type="Proteomes" id="UP000593571"/>
    </source>
</evidence>
<keyword evidence="3" id="KW-1185">Reference proteome</keyword>
<reference evidence="2 3" key="1">
    <citation type="journal article" date="2020" name="Nature">
        <title>Six reference-quality genomes reveal evolution of bat adaptations.</title>
        <authorList>
            <person name="Jebb D."/>
            <person name="Huang Z."/>
            <person name="Pippel M."/>
            <person name="Hughes G.M."/>
            <person name="Lavrichenko K."/>
            <person name="Devanna P."/>
            <person name="Winkler S."/>
            <person name="Jermiin L.S."/>
            <person name="Skirmuntt E.C."/>
            <person name="Katzourakis A."/>
            <person name="Burkitt-Gray L."/>
            <person name="Ray D.A."/>
            <person name="Sullivan K.A.M."/>
            <person name="Roscito J.G."/>
            <person name="Kirilenko B.M."/>
            <person name="Davalos L.M."/>
            <person name="Corthals A.P."/>
            <person name="Power M.L."/>
            <person name="Jones G."/>
            <person name="Ransome R.D."/>
            <person name="Dechmann D.K.N."/>
            <person name="Locatelli A.G."/>
            <person name="Puechmaille S.J."/>
            <person name="Fedrigo O."/>
            <person name="Jarvis E.D."/>
            <person name="Hiller M."/>
            <person name="Vernes S.C."/>
            <person name="Myers E.W."/>
            <person name="Teeling E.C."/>
        </authorList>
    </citation>
    <scope>NUCLEOTIDE SEQUENCE [LARGE SCALE GENOMIC DNA]</scope>
    <source>
        <strain evidence="2">MRouAeg1</strain>
        <tissue evidence="2">Muscle</tissue>
    </source>
</reference>
<feature type="region of interest" description="Disordered" evidence="1">
    <location>
        <begin position="45"/>
        <end position="77"/>
    </location>
</feature>
<name>A0A7J8D776_ROUAE</name>